<name>L8H1P9_ACACF</name>
<dbReference type="GeneID" id="14919962"/>
<dbReference type="Proteomes" id="UP000011083">
    <property type="component" value="Unassembled WGS sequence"/>
</dbReference>
<dbReference type="KEGG" id="acan:ACA1_031840"/>
<dbReference type="RefSeq" id="XP_004341236.1">
    <property type="nucleotide sequence ID" value="XM_004341188.1"/>
</dbReference>
<dbReference type="Pfam" id="PF11523">
    <property type="entry name" value="DUF3223"/>
    <property type="match status" value="1"/>
</dbReference>
<sequence>MTEALRYHPKAEQMMGEGGPARFGPDACFFVRRIDGSEEDFSCAKLHKGAARCRSGEVRLAFREAVEADVEAFRRLARRVEAGEELLCGISGRQITIGSDEWDVDHQDPPSFAQIVNEFLDDRQMAKADVEVRKRAGVKPRLADDQLRRISGGAQRGPSTGA</sequence>
<dbReference type="VEuPathDB" id="AmoebaDB:ACA1_031840"/>
<dbReference type="EMBL" id="KB007934">
    <property type="protein sequence ID" value="ELR19160.1"/>
    <property type="molecule type" value="Genomic_DNA"/>
</dbReference>
<gene>
    <name evidence="1" type="ORF">ACA1_031840</name>
</gene>
<dbReference type="Gene3D" id="3.10.450.40">
    <property type="match status" value="1"/>
</dbReference>
<keyword evidence="2" id="KW-1185">Reference proteome</keyword>
<protein>
    <submittedName>
        <fullName evidence="1">Uncharacterized protein</fullName>
    </submittedName>
</protein>
<evidence type="ECO:0000313" key="1">
    <source>
        <dbReference type="EMBL" id="ELR19160.1"/>
    </source>
</evidence>
<proteinExistence type="predicted"/>
<organism evidence="1 2">
    <name type="scientific">Acanthamoeba castellanii (strain ATCC 30010 / Neff)</name>
    <dbReference type="NCBI Taxonomy" id="1257118"/>
    <lineage>
        <taxon>Eukaryota</taxon>
        <taxon>Amoebozoa</taxon>
        <taxon>Discosea</taxon>
        <taxon>Longamoebia</taxon>
        <taxon>Centramoebida</taxon>
        <taxon>Acanthamoebidae</taxon>
        <taxon>Acanthamoeba</taxon>
    </lineage>
</organism>
<evidence type="ECO:0000313" key="2">
    <source>
        <dbReference type="Proteomes" id="UP000011083"/>
    </source>
</evidence>
<accession>L8H1P9</accession>
<dbReference type="AlphaFoldDB" id="L8H1P9"/>
<dbReference type="OrthoDB" id="409625at2759"/>
<reference evidence="1 2" key="1">
    <citation type="journal article" date="2013" name="Genome Biol.">
        <title>Genome of Acanthamoeba castellanii highlights extensive lateral gene transfer and early evolution of tyrosine kinase signaling.</title>
        <authorList>
            <person name="Clarke M."/>
            <person name="Lohan A.J."/>
            <person name="Liu B."/>
            <person name="Lagkouvardos I."/>
            <person name="Roy S."/>
            <person name="Zafar N."/>
            <person name="Bertelli C."/>
            <person name="Schilde C."/>
            <person name="Kianianmomeni A."/>
            <person name="Burglin T.R."/>
            <person name="Frech C."/>
            <person name="Turcotte B."/>
            <person name="Kopec K.O."/>
            <person name="Synnott J.M."/>
            <person name="Choo C."/>
            <person name="Paponov I."/>
            <person name="Finkler A."/>
            <person name="Soon Heng Tan C."/>
            <person name="Hutchins A.P."/>
            <person name="Weinmeier T."/>
            <person name="Rattei T."/>
            <person name="Chu J.S."/>
            <person name="Gimenez G."/>
            <person name="Irimia M."/>
            <person name="Rigden D.J."/>
            <person name="Fitzpatrick D.A."/>
            <person name="Lorenzo-Morales J."/>
            <person name="Bateman A."/>
            <person name="Chiu C.H."/>
            <person name="Tang P."/>
            <person name="Hegemann P."/>
            <person name="Fromm H."/>
            <person name="Raoult D."/>
            <person name="Greub G."/>
            <person name="Miranda-Saavedra D."/>
            <person name="Chen N."/>
            <person name="Nash P."/>
            <person name="Ginger M.L."/>
            <person name="Horn M."/>
            <person name="Schaap P."/>
            <person name="Caler L."/>
            <person name="Loftus B."/>
        </authorList>
    </citation>
    <scope>NUCLEOTIDE SEQUENCE [LARGE SCALE GENOMIC DNA]</scope>
    <source>
        <strain evidence="1 2">Neff</strain>
    </source>
</reference>